<name>A0A9P1CIR3_9DINO</name>
<evidence type="ECO:0000313" key="4">
    <source>
        <dbReference type="Proteomes" id="UP001152797"/>
    </source>
</evidence>
<evidence type="ECO:0000313" key="1">
    <source>
        <dbReference type="EMBL" id="CAI3992325.1"/>
    </source>
</evidence>
<reference evidence="1" key="1">
    <citation type="submission" date="2022-10" db="EMBL/GenBank/DDBJ databases">
        <authorList>
            <person name="Chen Y."/>
            <person name="Dougan E. K."/>
            <person name="Chan C."/>
            <person name="Rhodes N."/>
            <person name="Thang M."/>
        </authorList>
    </citation>
    <scope>NUCLEOTIDE SEQUENCE</scope>
</reference>
<protein>
    <submittedName>
        <fullName evidence="3">Radial spoke head 1-like</fullName>
    </submittedName>
</protein>
<organism evidence="1">
    <name type="scientific">Cladocopium goreaui</name>
    <dbReference type="NCBI Taxonomy" id="2562237"/>
    <lineage>
        <taxon>Eukaryota</taxon>
        <taxon>Sar</taxon>
        <taxon>Alveolata</taxon>
        <taxon>Dinophyceae</taxon>
        <taxon>Suessiales</taxon>
        <taxon>Symbiodiniaceae</taxon>
        <taxon>Cladocopium</taxon>
    </lineage>
</organism>
<evidence type="ECO:0000313" key="3">
    <source>
        <dbReference type="EMBL" id="CAL4779637.1"/>
    </source>
</evidence>
<sequence length="290" mass="33007">MARCGGGRLTSQASQAARAEAAFRRLDPETHAVGSFPMYVLSMEAFMNLTSAKSHRDLQEEGLLVKYEEHLGNAIFVSHQWTGLKHPDPHFRQLSMLQKVMSQLLGSDRPVRSSILYLLALGYSQKIDPREWREKPLLIWYDFFSIPQLEMRKASAAGTDLQNAVHSIPTYVMRSKFFIVLAPPIEHADTGQHLNLSTWKERGWCRLERAACDFLTPNTNILEITRLNHHSVMIPFDCWKLACALASYFPSVFYLHSDAIHLLFLAVCDVFVPKVCWKAVTFACYFLGGQ</sequence>
<comment type="caution">
    <text evidence="1">The sequence shown here is derived from an EMBL/GenBank/DDBJ whole genome shotgun (WGS) entry which is preliminary data.</text>
</comment>
<gene>
    <name evidence="1" type="ORF">C1SCF055_LOCUS19163</name>
</gene>
<accession>A0A9P1CIR3</accession>
<dbReference type="EMBL" id="CAMXCT010001699">
    <property type="protein sequence ID" value="CAI3992325.1"/>
    <property type="molecule type" value="Genomic_DNA"/>
</dbReference>
<dbReference type="OrthoDB" id="435094at2759"/>
<dbReference type="EMBL" id="CAMXCT020001699">
    <property type="protein sequence ID" value="CAL1145700.1"/>
    <property type="molecule type" value="Genomic_DNA"/>
</dbReference>
<reference evidence="2" key="2">
    <citation type="submission" date="2024-04" db="EMBL/GenBank/DDBJ databases">
        <authorList>
            <person name="Chen Y."/>
            <person name="Shah S."/>
            <person name="Dougan E. K."/>
            <person name="Thang M."/>
            <person name="Chan C."/>
        </authorList>
    </citation>
    <scope>NUCLEOTIDE SEQUENCE [LARGE SCALE GENOMIC DNA]</scope>
</reference>
<proteinExistence type="predicted"/>
<evidence type="ECO:0000313" key="2">
    <source>
        <dbReference type="EMBL" id="CAL1145700.1"/>
    </source>
</evidence>
<dbReference type="EMBL" id="CAMXCT030001699">
    <property type="protein sequence ID" value="CAL4779637.1"/>
    <property type="molecule type" value="Genomic_DNA"/>
</dbReference>
<keyword evidence="4" id="KW-1185">Reference proteome</keyword>
<dbReference type="AlphaFoldDB" id="A0A9P1CIR3"/>
<dbReference type="Proteomes" id="UP001152797">
    <property type="component" value="Unassembled WGS sequence"/>
</dbReference>